<reference evidence="3" key="1">
    <citation type="submission" date="2021-05" db="EMBL/GenBank/DDBJ databases">
        <authorList>
            <person name="Tigano A."/>
        </authorList>
    </citation>
    <scope>NUCLEOTIDE SEQUENCE</scope>
</reference>
<feature type="domain" description="FANCL UBC-like" evidence="2">
    <location>
        <begin position="128"/>
        <end position="175"/>
    </location>
</feature>
<name>A0A8S4BVK1_9TELE</name>
<evidence type="ECO:0000259" key="2">
    <source>
        <dbReference type="Pfam" id="PF18890"/>
    </source>
</evidence>
<gene>
    <name evidence="3" type="ORF">MMEN_LOCUS20967</name>
</gene>
<evidence type="ECO:0000313" key="4">
    <source>
        <dbReference type="Proteomes" id="UP000677803"/>
    </source>
</evidence>
<evidence type="ECO:0000256" key="1">
    <source>
        <dbReference type="SAM" id="MobiDB-lite"/>
    </source>
</evidence>
<feature type="region of interest" description="Disordered" evidence="1">
    <location>
        <begin position="88"/>
        <end position="111"/>
    </location>
</feature>
<dbReference type="InterPro" id="IPR043898">
    <property type="entry name" value="FANCL_d2"/>
</dbReference>
<dbReference type="Proteomes" id="UP000677803">
    <property type="component" value="Unassembled WGS sequence"/>
</dbReference>
<accession>A0A8S4BVK1</accession>
<protein>
    <submittedName>
        <fullName evidence="3">(Atlantic silverside) hypothetical protein</fullName>
    </submittedName>
</protein>
<dbReference type="OrthoDB" id="6066423at2759"/>
<keyword evidence="4" id="KW-1185">Reference proteome</keyword>
<dbReference type="Pfam" id="PF18890">
    <property type="entry name" value="FANCL_d2"/>
    <property type="match status" value="1"/>
</dbReference>
<dbReference type="AlphaFoldDB" id="A0A8S4BVK1"/>
<organism evidence="3 4">
    <name type="scientific">Menidia menidia</name>
    <name type="common">Atlantic silverside</name>
    <dbReference type="NCBI Taxonomy" id="238744"/>
    <lineage>
        <taxon>Eukaryota</taxon>
        <taxon>Metazoa</taxon>
        <taxon>Chordata</taxon>
        <taxon>Craniata</taxon>
        <taxon>Vertebrata</taxon>
        <taxon>Euteleostomi</taxon>
        <taxon>Actinopterygii</taxon>
        <taxon>Neopterygii</taxon>
        <taxon>Teleostei</taxon>
        <taxon>Neoteleostei</taxon>
        <taxon>Acanthomorphata</taxon>
        <taxon>Ovalentaria</taxon>
        <taxon>Atherinomorphae</taxon>
        <taxon>Atheriniformes</taxon>
        <taxon>Atherinopsidae</taxon>
        <taxon>Menidiinae</taxon>
        <taxon>Menidia</taxon>
    </lineage>
</organism>
<comment type="caution">
    <text evidence="3">The sequence shown here is derived from an EMBL/GenBank/DDBJ whole genome shotgun (WGS) entry which is preliminary data.</text>
</comment>
<dbReference type="EMBL" id="CAJRST010039999">
    <property type="protein sequence ID" value="CAG6018057.1"/>
    <property type="molecule type" value="Genomic_DNA"/>
</dbReference>
<evidence type="ECO:0000313" key="3">
    <source>
        <dbReference type="EMBL" id="CAG6018057.1"/>
    </source>
</evidence>
<sequence>MGRNIETPLPVCPSSPPTRAWPDLRAFEVKDKELERKQAEGYNTRHRGKGKTPLQPGQRVWIKNETRTGEVSGSAGTPRSYIMDTSNGSLRRNHSHLRVGPSPLTTPDPGIRTRVGRAVKPIKRLNLMLFLDMEFQTLKLKATDNSARQHILTIKLSPKNFKSALKYKNQMDHDMVRVAQCSAGDGVISVADSGVTVIQNIFLSGRTFYKLSVFWEFVGEVTFVKVAEDNN</sequence>
<proteinExistence type="predicted"/>